<reference evidence="2" key="1">
    <citation type="submission" date="2013-08" db="EMBL/GenBank/DDBJ databases">
        <authorList>
            <person name="Mendez C."/>
            <person name="Richter M."/>
            <person name="Ferrer M."/>
            <person name="Sanchez J."/>
        </authorList>
    </citation>
    <scope>NUCLEOTIDE SEQUENCE</scope>
</reference>
<dbReference type="Gene3D" id="3.60.15.10">
    <property type="entry name" value="Ribonuclease Z/Hydroxyacylglutathione hydrolase-like"/>
    <property type="match status" value="1"/>
</dbReference>
<evidence type="ECO:0000313" key="2">
    <source>
        <dbReference type="EMBL" id="EQD42472.1"/>
    </source>
</evidence>
<dbReference type="AlphaFoldDB" id="T0ZE21"/>
<reference evidence="2" key="2">
    <citation type="journal article" date="2014" name="ISME J.">
        <title>Microbial stratification in low pH oxic and suboxic macroscopic growths along an acid mine drainage.</title>
        <authorList>
            <person name="Mendez-Garcia C."/>
            <person name="Mesa V."/>
            <person name="Sprenger R.R."/>
            <person name="Richter M."/>
            <person name="Diez M.S."/>
            <person name="Solano J."/>
            <person name="Bargiela R."/>
            <person name="Golyshina O.V."/>
            <person name="Manteca A."/>
            <person name="Ramos J.L."/>
            <person name="Gallego J.R."/>
            <person name="Llorente I."/>
            <person name="Martins Dos Santos V.A."/>
            <person name="Jensen O.N."/>
            <person name="Pelaez A.I."/>
            <person name="Sanchez J."/>
            <person name="Ferrer M."/>
        </authorList>
    </citation>
    <scope>NUCLEOTIDE SEQUENCE</scope>
</reference>
<gene>
    <name evidence="2" type="ORF">B2A_10319</name>
</gene>
<dbReference type="EMBL" id="AUZZ01007439">
    <property type="protein sequence ID" value="EQD42472.1"/>
    <property type="molecule type" value="Genomic_DNA"/>
</dbReference>
<feature type="compositionally biased region" description="Low complexity" evidence="1">
    <location>
        <begin position="53"/>
        <end position="77"/>
    </location>
</feature>
<name>T0ZE21_9ZZZZ</name>
<feature type="region of interest" description="Disordered" evidence="1">
    <location>
        <begin position="37"/>
        <end position="77"/>
    </location>
</feature>
<proteinExistence type="predicted"/>
<dbReference type="InterPro" id="IPR036866">
    <property type="entry name" value="RibonucZ/Hydroxyglut_hydro"/>
</dbReference>
<comment type="caution">
    <text evidence="2">The sequence shown here is derived from an EMBL/GenBank/DDBJ whole genome shotgun (WGS) entry which is preliminary data.</text>
</comment>
<evidence type="ECO:0000256" key="1">
    <source>
        <dbReference type="SAM" id="MobiDB-lite"/>
    </source>
</evidence>
<organism evidence="2">
    <name type="scientific">mine drainage metagenome</name>
    <dbReference type="NCBI Taxonomy" id="410659"/>
    <lineage>
        <taxon>unclassified sequences</taxon>
        <taxon>metagenomes</taxon>
        <taxon>ecological metagenomes</taxon>
    </lineage>
</organism>
<feature type="non-terminal residue" evidence="2">
    <location>
        <position position="1"/>
    </location>
</feature>
<protein>
    <submittedName>
        <fullName evidence="2">Uncharacterized protein</fullName>
    </submittedName>
</protein>
<sequence>STEALWARSTALGGYREVGRSAHLLTTQNSRILIDCGIDPGSDVPPSSTPRRSNPWMPWTPWSSPTPTWTTAGSSPP</sequence>
<dbReference type="SUPFAM" id="SSF56281">
    <property type="entry name" value="Metallo-hydrolase/oxidoreductase"/>
    <property type="match status" value="1"/>
</dbReference>
<accession>T0ZE21</accession>